<evidence type="ECO:0000313" key="1">
    <source>
        <dbReference type="EMBL" id="SJZ68265.1"/>
    </source>
</evidence>
<dbReference type="AlphaFoldDB" id="A0A1T4MN85"/>
<dbReference type="Proteomes" id="UP000190888">
    <property type="component" value="Unassembled WGS sequence"/>
</dbReference>
<sequence>MIILSFSLYAPVAARILAYTDCSIQRLANEDPRLCDCTRILTDDATNPLKGMPDKQKELLQKSDWKYLPTDKKATMAFHPAGSPKKYRSVFVFIPAAPERSVFHPPAIIDLFS</sequence>
<gene>
    <name evidence="1" type="ORF">SAMN04488132_103464</name>
</gene>
<dbReference type="EMBL" id="FUWH01000003">
    <property type="protein sequence ID" value="SJZ68265.1"/>
    <property type="molecule type" value="Genomic_DNA"/>
</dbReference>
<accession>A0A1T4MN85</accession>
<reference evidence="1 2" key="1">
    <citation type="submission" date="2017-02" db="EMBL/GenBank/DDBJ databases">
        <authorList>
            <person name="Peterson S.W."/>
        </authorList>
    </citation>
    <scope>NUCLEOTIDE SEQUENCE [LARGE SCALE GENOMIC DNA]</scope>
    <source>
        <strain evidence="1 2">DSM 22335</strain>
    </source>
</reference>
<keyword evidence="2" id="KW-1185">Reference proteome</keyword>
<evidence type="ECO:0000313" key="2">
    <source>
        <dbReference type="Proteomes" id="UP000190888"/>
    </source>
</evidence>
<protein>
    <submittedName>
        <fullName evidence="1">Uncharacterized protein</fullName>
    </submittedName>
</protein>
<dbReference type="STRING" id="413434.SAMN04488132_103464"/>
<name>A0A1T4MN85_9BACT</name>
<organism evidence="1 2">
    <name type="scientific">Sediminibacterium ginsengisoli</name>
    <dbReference type="NCBI Taxonomy" id="413434"/>
    <lineage>
        <taxon>Bacteria</taxon>
        <taxon>Pseudomonadati</taxon>
        <taxon>Bacteroidota</taxon>
        <taxon>Chitinophagia</taxon>
        <taxon>Chitinophagales</taxon>
        <taxon>Chitinophagaceae</taxon>
        <taxon>Sediminibacterium</taxon>
    </lineage>
</organism>
<dbReference type="RefSeq" id="WP_078830927.1">
    <property type="nucleotide sequence ID" value="NZ_FUWH01000003.1"/>
</dbReference>
<proteinExistence type="predicted"/>